<accession>A0ABT8LAK4</accession>
<sequence length="290" mass="32778">MENIDYYRIEKAIKYIETNYKNQPTLDEIADHICLSPFHFQRLFKEWAGVTPKRFIQFLTLEYAKKVLSEGQSIFEASFRSGLSGPSRLHDLFVNIEAVTPGEFKNKGKGLSIYYGFYQSPFGPYMLAVTDRGICALHFTGEYPDEKYLDLLKANWPEADFVQDATVTNTYHKHLFNPQEDKSKTKITLLLKGTNFQLKVWNALLQIPSGCLTSYDTIARKIGNPGASRAVGSAIGANPVGFIIPCHRVINKIGAVGNYRWGSTRKRAIIGWEASQLLGQPEDLRQKMPA</sequence>
<dbReference type="Pfam" id="PF12833">
    <property type="entry name" value="HTH_18"/>
    <property type="match status" value="1"/>
</dbReference>
<dbReference type="InterPro" id="IPR009057">
    <property type="entry name" value="Homeodomain-like_sf"/>
</dbReference>
<organism evidence="10 11">
    <name type="scientific">Agaribacillus aureus</name>
    <dbReference type="NCBI Taxonomy" id="3051825"/>
    <lineage>
        <taxon>Bacteria</taxon>
        <taxon>Pseudomonadati</taxon>
        <taxon>Bacteroidota</taxon>
        <taxon>Cytophagia</taxon>
        <taxon>Cytophagales</taxon>
        <taxon>Splendidivirgaceae</taxon>
        <taxon>Agaribacillus</taxon>
    </lineage>
</organism>
<dbReference type="GO" id="GO:0003908">
    <property type="term" value="F:methylated-DNA-[protein]-cysteine S-methyltransferase activity"/>
    <property type="evidence" value="ECO:0007669"/>
    <property type="project" value="UniProtKB-EC"/>
</dbReference>
<feature type="domain" description="HTH araC/xylS-type" evidence="9">
    <location>
        <begin position="10"/>
        <end position="107"/>
    </location>
</feature>
<dbReference type="RefSeq" id="WP_346760123.1">
    <property type="nucleotide sequence ID" value="NZ_JAUJEB010000005.1"/>
</dbReference>
<dbReference type="InterPro" id="IPR008332">
    <property type="entry name" value="MethylG_MeTrfase_N"/>
</dbReference>
<dbReference type="SUPFAM" id="SSF46767">
    <property type="entry name" value="Methylated DNA-protein cysteine methyltransferase, C-terminal domain"/>
    <property type="match status" value="1"/>
</dbReference>
<dbReference type="InterPro" id="IPR014048">
    <property type="entry name" value="MethylDNA_cys_MeTrfase_DNA-bd"/>
</dbReference>
<evidence type="ECO:0000259" key="9">
    <source>
        <dbReference type="PROSITE" id="PS01124"/>
    </source>
</evidence>
<keyword evidence="7" id="KW-0234">DNA repair</keyword>
<proteinExistence type="predicted"/>
<evidence type="ECO:0000256" key="8">
    <source>
        <dbReference type="ARBA" id="ARBA00049348"/>
    </source>
</evidence>
<comment type="catalytic activity">
    <reaction evidence="1">
        <text>a 4-O-methyl-thymidine in DNA + L-cysteinyl-[protein] = a thymidine in DNA + S-methyl-L-cysteinyl-[protein]</text>
        <dbReference type="Rhea" id="RHEA:53428"/>
        <dbReference type="Rhea" id="RHEA-COMP:10131"/>
        <dbReference type="Rhea" id="RHEA-COMP:10132"/>
        <dbReference type="Rhea" id="RHEA-COMP:13555"/>
        <dbReference type="Rhea" id="RHEA-COMP:13556"/>
        <dbReference type="ChEBI" id="CHEBI:29950"/>
        <dbReference type="ChEBI" id="CHEBI:82612"/>
        <dbReference type="ChEBI" id="CHEBI:137386"/>
        <dbReference type="ChEBI" id="CHEBI:137387"/>
        <dbReference type="EC" id="2.1.1.63"/>
    </reaction>
</comment>
<keyword evidence="2 10" id="KW-0489">Methyltransferase</keyword>
<dbReference type="EMBL" id="JAUJEB010000005">
    <property type="protein sequence ID" value="MDN5214784.1"/>
    <property type="molecule type" value="Genomic_DNA"/>
</dbReference>
<comment type="catalytic activity">
    <reaction evidence="8">
        <text>a 6-O-methyl-2'-deoxyguanosine in DNA + L-cysteinyl-[protein] = S-methyl-L-cysteinyl-[protein] + a 2'-deoxyguanosine in DNA</text>
        <dbReference type="Rhea" id="RHEA:24000"/>
        <dbReference type="Rhea" id="RHEA-COMP:10131"/>
        <dbReference type="Rhea" id="RHEA-COMP:10132"/>
        <dbReference type="Rhea" id="RHEA-COMP:11367"/>
        <dbReference type="Rhea" id="RHEA-COMP:11368"/>
        <dbReference type="ChEBI" id="CHEBI:29950"/>
        <dbReference type="ChEBI" id="CHEBI:82612"/>
        <dbReference type="ChEBI" id="CHEBI:85445"/>
        <dbReference type="ChEBI" id="CHEBI:85448"/>
        <dbReference type="EC" id="2.1.1.63"/>
    </reaction>
</comment>
<evidence type="ECO:0000256" key="2">
    <source>
        <dbReference type="ARBA" id="ARBA00022603"/>
    </source>
</evidence>
<reference evidence="10" key="1">
    <citation type="submission" date="2023-06" db="EMBL/GenBank/DDBJ databases">
        <title>Genomic of Agaribacillus aureum.</title>
        <authorList>
            <person name="Wang G."/>
        </authorList>
    </citation>
    <scope>NUCLEOTIDE SEQUENCE</scope>
    <source>
        <strain evidence="10">BMA12</strain>
    </source>
</reference>
<protein>
    <submittedName>
        <fullName evidence="10">Methylated-DNA--[protein]-cysteine S-methyltransferase</fullName>
        <ecNumber evidence="10">2.1.1.63</ecNumber>
    </submittedName>
</protein>
<keyword evidence="6" id="KW-0804">Transcription</keyword>
<dbReference type="InterPro" id="IPR036217">
    <property type="entry name" value="MethylDNA_cys_MeTrfase_DNAb"/>
</dbReference>
<evidence type="ECO:0000256" key="6">
    <source>
        <dbReference type="ARBA" id="ARBA00023163"/>
    </source>
</evidence>
<dbReference type="Gene3D" id="1.10.10.10">
    <property type="entry name" value="Winged helix-like DNA-binding domain superfamily/Winged helix DNA-binding domain"/>
    <property type="match status" value="1"/>
</dbReference>
<dbReference type="Pfam" id="PF02870">
    <property type="entry name" value="Methyltransf_1N"/>
    <property type="match status" value="1"/>
</dbReference>
<dbReference type="PROSITE" id="PS00374">
    <property type="entry name" value="MGMT"/>
    <property type="match status" value="1"/>
</dbReference>
<dbReference type="SUPFAM" id="SSF46689">
    <property type="entry name" value="Homeodomain-like"/>
    <property type="match status" value="1"/>
</dbReference>
<evidence type="ECO:0000256" key="5">
    <source>
        <dbReference type="ARBA" id="ARBA00023015"/>
    </source>
</evidence>
<dbReference type="PROSITE" id="PS01124">
    <property type="entry name" value="HTH_ARAC_FAMILY_2"/>
    <property type="match status" value="1"/>
</dbReference>
<keyword evidence="11" id="KW-1185">Reference proteome</keyword>
<evidence type="ECO:0000256" key="7">
    <source>
        <dbReference type="ARBA" id="ARBA00023204"/>
    </source>
</evidence>
<name>A0ABT8LAK4_9BACT</name>
<evidence type="ECO:0000313" key="10">
    <source>
        <dbReference type="EMBL" id="MDN5214784.1"/>
    </source>
</evidence>
<dbReference type="Gene3D" id="3.30.160.70">
    <property type="entry name" value="Methylated DNA-protein cysteine methyltransferase domain"/>
    <property type="match status" value="1"/>
</dbReference>
<dbReference type="InterPro" id="IPR018060">
    <property type="entry name" value="HTH_AraC"/>
</dbReference>
<dbReference type="Pfam" id="PF01035">
    <property type="entry name" value="DNA_binding_1"/>
    <property type="match status" value="1"/>
</dbReference>
<dbReference type="Gene3D" id="1.10.10.60">
    <property type="entry name" value="Homeodomain-like"/>
    <property type="match status" value="1"/>
</dbReference>
<evidence type="ECO:0000256" key="3">
    <source>
        <dbReference type="ARBA" id="ARBA00022679"/>
    </source>
</evidence>
<comment type="caution">
    <text evidence="10">The sequence shown here is derived from an EMBL/GenBank/DDBJ whole genome shotgun (WGS) entry which is preliminary data.</text>
</comment>
<dbReference type="PANTHER" id="PTHR10815">
    <property type="entry name" value="METHYLATED-DNA--PROTEIN-CYSTEINE METHYLTRANSFERASE"/>
    <property type="match status" value="1"/>
</dbReference>
<keyword evidence="3 10" id="KW-0808">Transferase</keyword>
<evidence type="ECO:0000256" key="4">
    <source>
        <dbReference type="ARBA" id="ARBA00022763"/>
    </source>
</evidence>
<dbReference type="SMART" id="SM00342">
    <property type="entry name" value="HTH_ARAC"/>
    <property type="match status" value="1"/>
</dbReference>
<dbReference type="CDD" id="cd06445">
    <property type="entry name" value="ATase"/>
    <property type="match status" value="1"/>
</dbReference>
<dbReference type="GO" id="GO:0032259">
    <property type="term" value="P:methylation"/>
    <property type="evidence" value="ECO:0007669"/>
    <property type="project" value="UniProtKB-KW"/>
</dbReference>
<keyword evidence="4" id="KW-0227">DNA damage</keyword>
<dbReference type="NCBIfam" id="TIGR00589">
    <property type="entry name" value="ogt"/>
    <property type="match status" value="1"/>
</dbReference>
<evidence type="ECO:0000313" key="11">
    <source>
        <dbReference type="Proteomes" id="UP001172083"/>
    </source>
</evidence>
<dbReference type="PANTHER" id="PTHR10815:SF13">
    <property type="entry name" value="METHYLATED-DNA--PROTEIN-CYSTEINE METHYLTRANSFERASE"/>
    <property type="match status" value="1"/>
</dbReference>
<dbReference type="SUPFAM" id="SSF53155">
    <property type="entry name" value="Methylated DNA-protein cysteine methyltransferase domain"/>
    <property type="match status" value="1"/>
</dbReference>
<dbReference type="EC" id="2.1.1.63" evidence="10"/>
<keyword evidence="5" id="KW-0805">Transcription regulation</keyword>
<evidence type="ECO:0000256" key="1">
    <source>
        <dbReference type="ARBA" id="ARBA00001286"/>
    </source>
</evidence>
<dbReference type="InterPro" id="IPR036631">
    <property type="entry name" value="MGMT_N_sf"/>
</dbReference>
<gene>
    <name evidence="10" type="ORF">QQ020_22080</name>
</gene>
<dbReference type="InterPro" id="IPR001497">
    <property type="entry name" value="MethylDNA_cys_MeTrfase_AS"/>
</dbReference>
<dbReference type="InterPro" id="IPR036388">
    <property type="entry name" value="WH-like_DNA-bd_sf"/>
</dbReference>
<dbReference type="Proteomes" id="UP001172083">
    <property type="component" value="Unassembled WGS sequence"/>
</dbReference>